<dbReference type="InterPro" id="IPR019544">
    <property type="entry name" value="Tetratricopeptide_SHNi-TPR_dom"/>
</dbReference>
<gene>
    <name evidence="1" type="ORF">PACLA_8A043686</name>
</gene>
<dbReference type="Proteomes" id="UP001152795">
    <property type="component" value="Unassembled WGS sequence"/>
</dbReference>
<accession>A0A7D9J6V2</accession>
<evidence type="ECO:0000313" key="1">
    <source>
        <dbReference type="EMBL" id="CAB4023174.1"/>
    </source>
</evidence>
<dbReference type="InterPro" id="IPR011990">
    <property type="entry name" value="TPR-like_helical_dom_sf"/>
</dbReference>
<dbReference type="SUPFAM" id="SSF48452">
    <property type="entry name" value="TPR-like"/>
    <property type="match status" value="1"/>
</dbReference>
<dbReference type="PROSITE" id="PS50005">
    <property type="entry name" value="TPR"/>
    <property type="match status" value="1"/>
</dbReference>
<dbReference type="InterPro" id="IPR019734">
    <property type="entry name" value="TPR_rpt"/>
</dbReference>
<organism evidence="1 2">
    <name type="scientific">Paramuricea clavata</name>
    <name type="common">Red gorgonian</name>
    <name type="synonym">Violescent sea-whip</name>
    <dbReference type="NCBI Taxonomy" id="317549"/>
    <lineage>
        <taxon>Eukaryota</taxon>
        <taxon>Metazoa</taxon>
        <taxon>Cnidaria</taxon>
        <taxon>Anthozoa</taxon>
        <taxon>Octocorallia</taxon>
        <taxon>Malacalcyonacea</taxon>
        <taxon>Plexauridae</taxon>
        <taxon>Paramuricea</taxon>
    </lineage>
</organism>
<comment type="caution">
    <text evidence="1">The sequence shown here is derived from an EMBL/GenBank/DDBJ whole genome shotgun (WGS) entry which is preliminary data.</text>
</comment>
<name>A0A7D9J6V2_PARCT</name>
<dbReference type="Pfam" id="PF10516">
    <property type="entry name" value="SHNi-TPR"/>
    <property type="match status" value="1"/>
</dbReference>
<protein>
    <submittedName>
        <fullName evidence="1">Nephrocystin-3</fullName>
    </submittedName>
</protein>
<sequence>MTIDTLNLFGENVTDTAQSYDIIGDTQCEMENYKSAVESYQHALQIRLKVYEEDYSDTVKSYENIELVQVDGMKNVVSIITPEGKKLPDWMKC</sequence>
<dbReference type="AlphaFoldDB" id="A0A7D9J6V2"/>
<evidence type="ECO:0000313" key="2">
    <source>
        <dbReference type="Proteomes" id="UP001152795"/>
    </source>
</evidence>
<proteinExistence type="predicted"/>
<dbReference type="EMBL" id="CACRXK020012354">
    <property type="protein sequence ID" value="CAB4023174.1"/>
    <property type="molecule type" value="Genomic_DNA"/>
</dbReference>
<dbReference type="OrthoDB" id="5986372at2759"/>
<dbReference type="Gene3D" id="1.25.40.10">
    <property type="entry name" value="Tetratricopeptide repeat domain"/>
    <property type="match status" value="1"/>
</dbReference>
<keyword evidence="2" id="KW-1185">Reference proteome</keyword>
<reference evidence="1" key="1">
    <citation type="submission" date="2020-04" db="EMBL/GenBank/DDBJ databases">
        <authorList>
            <person name="Alioto T."/>
            <person name="Alioto T."/>
            <person name="Gomez Garrido J."/>
        </authorList>
    </citation>
    <scope>NUCLEOTIDE SEQUENCE</scope>
    <source>
        <strain evidence="1">A484AB</strain>
    </source>
</reference>